<dbReference type="RefSeq" id="WP_165133531.1">
    <property type="nucleotide sequence ID" value="NZ_CP049250.1"/>
</dbReference>
<evidence type="ECO:0000313" key="5">
    <source>
        <dbReference type="Proteomes" id="UP000519897"/>
    </source>
</evidence>
<evidence type="ECO:0000256" key="1">
    <source>
        <dbReference type="ARBA" id="ARBA00022679"/>
    </source>
</evidence>
<dbReference type="CDD" id="cd04301">
    <property type="entry name" value="NAT_SF"/>
    <property type="match status" value="1"/>
</dbReference>
<organism evidence="4 5">
    <name type="scientific">Rhizobium rhizoryzae</name>
    <dbReference type="NCBI Taxonomy" id="451876"/>
    <lineage>
        <taxon>Bacteria</taxon>
        <taxon>Pseudomonadati</taxon>
        <taxon>Pseudomonadota</taxon>
        <taxon>Alphaproteobacteria</taxon>
        <taxon>Hyphomicrobiales</taxon>
        <taxon>Rhizobiaceae</taxon>
        <taxon>Rhizobium/Agrobacterium group</taxon>
        <taxon>Rhizobium</taxon>
    </lineage>
</organism>
<evidence type="ECO:0000256" key="2">
    <source>
        <dbReference type="ARBA" id="ARBA00023315"/>
    </source>
</evidence>
<dbReference type="PANTHER" id="PTHR43877:SF2">
    <property type="entry name" value="AMINOALKYLPHOSPHONATE N-ACETYLTRANSFERASE-RELATED"/>
    <property type="match status" value="1"/>
</dbReference>
<dbReference type="AlphaFoldDB" id="A0A7W6LFX0"/>
<keyword evidence="2" id="KW-0012">Acyltransferase</keyword>
<dbReference type="EMBL" id="JACIEC010000001">
    <property type="protein sequence ID" value="MBB4143671.1"/>
    <property type="molecule type" value="Genomic_DNA"/>
</dbReference>
<evidence type="ECO:0000259" key="3">
    <source>
        <dbReference type="PROSITE" id="PS51186"/>
    </source>
</evidence>
<dbReference type="InterPro" id="IPR016181">
    <property type="entry name" value="Acyl_CoA_acyltransferase"/>
</dbReference>
<keyword evidence="1 4" id="KW-0808">Transferase</keyword>
<reference evidence="4 5" key="1">
    <citation type="submission" date="2020-08" db="EMBL/GenBank/DDBJ databases">
        <title>Genomic Encyclopedia of Type Strains, Phase IV (KMG-IV): sequencing the most valuable type-strain genomes for metagenomic binning, comparative biology and taxonomic classification.</title>
        <authorList>
            <person name="Goeker M."/>
        </authorList>
    </citation>
    <scope>NUCLEOTIDE SEQUENCE [LARGE SCALE GENOMIC DNA]</scope>
    <source>
        <strain evidence="4 5">DSM 29514</strain>
    </source>
</reference>
<dbReference type="PROSITE" id="PS51186">
    <property type="entry name" value="GNAT"/>
    <property type="match status" value="1"/>
</dbReference>
<proteinExistence type="predicted"/>
<gene>
    <name evidence="4" type="ORF">GGQ72_002170</name>
</gene>
<dbReference type="Gene3D" id="3.40.630.30">
    <property type="match status" value="1"/>
</dbReference>
<accession>A0A7W6LFX0</accession>
<name>A0A7W6LFX0_9HYPH</name>
<sequence length="163" mass="18336">MLSINKLPDDFTDWSGLLSLIMSAFAYMDERIDPPSSAHKLTETSLAQKAQDEICYIAEDQGVLVGCIFCRPEPPLCLYIGKLAISKAMQGKGIGRALLERAELEAVQRGLPNLRLETRIELRENHQAFQRWGFVKTADRSHPGYDRITFIEMMKPLAQPVTA</sequence>
<protein>
    <submittedName>
        <fullName evidence="4">GNAT superfamily N-acetyltransferase</fullName>
    </submittedName>
</protein>
<dbReference type="InterPro" id="IPR000182">
    <property type="entry name" value="GNAT_dom"/>
</dbReference>
<dbReference type="PANTHER" id="PTHR43877">
    <property type="entry name" value="AMINOALKYLPHOSPHONATE N-ACETYLTRANSFERASE-RELATED-RELATED"/>
    <property type="match status" value="1"/>
</dbReference>
<feature type="domain" description="N-acetyltransferase" evidence="3">
    <location>
        <begin position="2"/>
        <end position="158"/>
    </location>
</feature>
<dbReference type="InterPro" id="IPR050832">
    <property type="entry name" value="Bact_Acetyltransf"/>
</dbReference>
<keyword evidence="5" id="KW-1185">Reference proteome</keyword>
<dbReference type="Proteomes" id="UP000519897">
    <property type="component" value="Unassembled WGS sequence"/>
</dbReference>
<dbReference type="Pfam" id="PF00583">
    <property type="entry name" value="Acetyltransf_1"/>
    <property type="match status" value="1"/>
</dbReference>
<dbReference type="SUPFAM" id="SSF55729">
    <property type="entry name" value="Acyl-CoA N-acyltransferases (Nat)"/>
    <property type="match status" value="1"/>
</dbReference>
<comment type="caution">
    <text evidence="4">The sequence shown here is derived from an EMBL/GenBank/DDBJ whole genome shotgun (WGS) entry which is preliminary data.</text>
</comment>
<evidence type="ECO:0000313" key="4">
    <source>
        <dbReference type="EMBL" id="MBB4143671.1"/>
    </source>
</evidence>
<dbReference type="GO" id="GO:0016747">
    <property type="term" value="F:acyltransferase activity, transferring groups other than amino-acyl groups"/>
    <property type="evidence" value="ECO:0007669"/>
    <property type="project" value="InterPro"/>
</dbReference>